<evidence type="ECO:0000259" key="9">
    <source>
        <dbReference type="PROSITE" id="PS50850"/>
    </source>
</evidence>
<evidence type="ECO:0000256" key="5">
    <source>
        <dbReference type="ARBA" id="ARBA00022989"/>
    </source>
</evidence>
<dbReference type="Proteomes" id="UP000192927">
    <property type="component" value="Unassembled WGS sequence"/>
</dbReference>
<organism evidence="10 11">
    <name type="scientific">Lasallia pustulata</name>
    <dbReference type="NCBI Taxonomy" id="136370"/>
    <lineage>
        <taxon>Eukaryota</taxon>
        <taxon>Fungi</taxon>
        <taxon>Dikarya</taxon>
        <taxon>Ascomycota</taxon>
        <taxon>Pezizomycotina</taxon>
        <taxon>Lecanoromycetes</taxon>
        <taxon>OSLEUM clade</taxon>
        <taxon>Umbilicariomycetidae</taxon>
        <taxon>Umbilicariales</taxon>
        <taxon>Umbilicariaceae</taxon>
        <taxon>Lasallia</taxon>
    </lineage>
</organism>
<keyword evidence="6 8" id="KW-0472">Membrane</keyword>
<dbReference type="InterPro" id="IPR005829">
    <property type="entry name" value="Sugar_transporter_CS"/>
</dbReference>
<dbReference type="AlphaFoldDB" id="A0A1W5D969"/>
<feature type="transmembrane region" description="Helical" evidence="8">
    <location>
        <begin position="281"/>
        <end position="305"/>
    </location>
</feature>
<evidence type="ECO:0000256" key="7">
    <source>
        <dbReference type="RuleBase" id="RU003346"/>
    </source>
</evidence>
<evidence type="ECO:0000256" key="4">
    <source>
        <dbReference type="ARBA" id="ARBA00022692"/>
    </source>
</evidence>
<evidence type="ECO:0000313" key="11">
    <source>
        <dbReference type="Proteomes" id="UP000192927"/>
    </source>
</evidence>
<feature type="transmembrane region" description="Helical" evidence="8">
    <location>
        <begin position="117"/>
        <end position="138"/>
    </location>
</feature>
<dbReference type="InterPro" id="IPR005828">
    <property type="entry name" value="MFS_sugar_transport-like"/>
</dbReference>
<keyword evidence="11" id="KW-1185">Reference proteome</keyword>
<sequence length="536" mass="57399">MLSLPALPRSLGPVVKPPQYLVAAFIVSIGGLLNGLDTGVIGPVTTMPTFADYFGHLSASQHGIVVSSLLLSATIASLFAGSLSDTLGRPRAIAIGSLVFAVGAALEAAATDLAMFVVGRLIVGIGEALFLSTLMVYVCEISPPKHRGPLASIVQSLITLGLMLGYFMCFATIHIQSSFSWRFPLALQSGIAVFLALASFQLPQSPRWLTYKGRHAEAAAAWDVLGVSGAEREKDSLLVRAPVNQGGPARRMPETVSFRQRWLRNLNRLIGVFGKESRTQMWLACFMMSMQQLSGIDGVLYYAPLLFQQAGLSTSKASFLASGVSAILIFVTTIPAVLLSDRVGRRASTIYGGFILSASMALIGSLYASESVHESYGAGRWVVVVMIYLFTVCYCMTWAVGVKVFASEIQPVATRATATSLAQSANCITNFFVAFITPVLLSKSSFGIYFLFCGASAITVGVCAIFMPETRGQSLETITESFHQHLAMDAALVRVPRKLVGQVRSAIVRKNTRRAQVNIVVENRTGIELGAISVST</sequence>
<dbReference type="PANTHER" id="PTHR48022:SF2">
    <property type="entry name" value="PLASTIDIC GLUCOSE TRANSPORTER 4"/>
    <property type="match status" value="1"/>
</dbReference>
<comment type="subcellular location">
    <subcellularLocation>
        <location evidence="1">Membrane</location>
        <topology evidence="1">Multi-pass membrane protein</topology>
    </subcellularLocation>
</comment>
<dbReference type="SUPFAM" id="SSF103473">
    <property type="entry name" value="MFS general substrate transporter"/>
    <property type="match status" value="1"/>
</dbReference>
<proteinExistence type="inferred from homology"/>
<evidence type="ECO:0000256" key="3">
    <source>
        <dbReference type="ARBA" id="ARBA00022448"/>
    </source>
</evidence>
<keyword evidence="3 7" id="KW-0813">Transport</keyword>
<dbReference type="Pfam" id="PF00083">
    <property type="entry name" value="Sugar_tr"/>
    <property type="match status" value="1"/>
</dbReference>
<dbReference type="FunFam" id="1.20.1250.20:FF:000134">
    <property type="entry name" value="MFS sugar transporter protein"/>
    <property type="match status" value="1"/>
</dbReference>
<evidence type="ECO:0000256" key="1">
    <source>
        <dbReference type="ARBA" id="ARBA00004141"/>
    </source>
</evidence>
<feature type="domain" description="Major facilitator superfamily (MFS) profile" evidence="9">
    <location>
        <begin position="23"/>
        <end position="471"/>
    </location>
</feature>
<feature type="transmembrane region" description="Helical" evidence="8">
    <location>
        <begin position="418"/>
        <end position="440"/>
    </location>
</feature>
<dbReference type="PRINTS" id="PR00171">
    <property type="entry name" value="SUGRTRNSPORT"/>
</dbReference>
<keyword evidence="4 8" id="KW-0812">Transmembrane</keyword>
<dbReference type="PANTHER" id="PTHR48022">
    <property type="entry name" value="PLASTIDIC GLUCOSE TRANSPORTER 4"/>
    <property type="match status" value="1"/>
</dbReference>
<reference evidence="11" key="1">
    <citation type="submission" date="2017-03" db="EMBL/GenBank/DDBJ databases">
        <authorList>
            <person name="Sharma R."/>
            <person name="Thines M."/>
        </authorList>
    </citation>
    <scope>NUCLEOTIDE SEQUENCE [LARGE SCALE GENOMIC DNA]</scope>
</reference>
<evidence type="ECO:0000256" key="2">
    <source>
        <dbReference type="ARBA" id="ARBA00010992"/>
    </source>
</evidence>
<dbReference type="InterPro" id="IPR036259">
    <property type="entry name" value="MFS_trans_sf"/>
</dbReference>
<comment type="similarity">
    <text evidence="2 7">Belongs to the major facilitator superfamily. Sugar transporter (TC 2.A.1.1) family.</text>
</comment>
<dbReference type="GO" id="GO:0005351">
    <property type="term" value="F:carbohydrate:proton symporter activity"/>
    <property type="evidence" value="ECO:0007669"/>
    <property type="project" value="TreeGrafter"/>
</dbReference>
<dbReference type="Gene3D" id="1.20.1250.20">
    <property type="entry name" value="MFS general substrate transporter like domains"/>
    <property type="match status" value="1"/>
</dbReference>
<evidence type="ECO:0000256" key="6">
    <source>
        <dbReference type="ARBA" id="ARBA00023136"/>
    </source>
</evidence>
<dbReference type="GO" id="GO:0016020">
    <property type="term" value="C:membrane"/>
    <property type="evidence" value="ECO:0007669"/>
    <property type="project" value="UniProtKB-SubCell"/>
</dbReference>
<evidence type="ECO:0000256" key="8">
    <source>
        <dbReference type="SAM" id="Phobius"/>
    </source>
</evidence>
<dbReference type="PROSITE" id="PS00216">
    <property type="entry name" value="SUGAR_TRANSPORT_1"/>
    <property type="match status" value="1"/>
</dbReference>
<feature type="transmembrane region" description="Helical" evidence="8">
    <location>
        <begin position="62"/>
        <end position="80"/>
    </location>
</feature>
<protein>
    <submittedName>
        <fullName evidence="10">Mfs sugar</fullName>
    </submittedName>
</protein>
<accession>A0A1W5D969</accession>
<dbReference type="NCBIfam" id="TIGR00879">
    <property type="entry name" value="SP"/>
    <property type="match status" value="1"/>
</dbReference>
<dbReference type="InterPro" id="IPR050360">
    <property type="entry name" value="MFS_Sugar_Transporters"/>
</dbReference>
<dbReference type="PROSITE" id="PS50850">
    <property type="entry name" value="MFS"/>
    <property type="match status" value="1"/>
</dbReference>
<evidence type="ECO:0000313" key="10">
    <source>
        <dbReference type="EMBL" id="SLM39595.1"/>
    </source>
</evidence>
<feature type="transmembrane region" description="Helical" evidence="8">
    <location>
        <begin position="381"/>
        <end position="406"/>
    </location>
</feature>
<name>A0A1W5D969_9LECA</name>
<feature type="transmembrane region" description="Helical" evidence="8">
    <location>
        <begin position="150"/>
        <end position="175"/>
    </location>
</feature>
<feature type="transmembrane region" description="Helical" evidence="8">
    <location>
        <begin position="20"/>
        <end position="42"/>
    </location>
</feature>
<feature type="transmembrane region" description="Helical" evidence="8">
    <location>
        <begin position="350"/>
        <end position="369"/>
    </location>
</feature>
<feature type="transmembrane region" description="Helical" evidence="8">
    <location>
        <begin position="317"/>
        <end position="338"/>
    </location>
</feature>
<keyword evidence="5 8" id="KW-1133">Transmembrane helix</keyword>
<dbReference type="EMBL" id="FWEW01003531">
    <property type="protein sequence ID" value="SLM39595.1"/>
    <property type="molecule type" value="Genomic_DNA"/>
</dbReference>
<dbReference type="InterPro" id="IPR020846">
    <property type="entry name" value="MFS_dom"/>
</dbReference>
<feature type="transmembrane region" description="Helical" evidence="8">
    <location>
        <begin position="446"/>
        <end position="467"/>
    </location>
</feature>
<feature type="transmembrane region" description="Helical" evidence="8">
    <location>
        <begin position="92"/>
        <end position="111"/>
    </location>
</feature>
<dbReference type="InterPro" id="IPR003663">
    <property type="entry name" value="Sugar/inositol_transpt"/>
</dbReference>